<dbReference type="InterPro" id="IPR005025">
    <property type="entry name" value="FMN_Rdtase-like_dom"/>
</dbReference>
<feature type="non-terminal residue" evidence="2">
    <location>
        <position position="1"/>
    </location>
</feature>
<dbReference type="GO" id="GO:0016491">
    <property type="term" value="F:oxidoreductase activity"/>
    <property type="evidence" value="ECO:0007669"/>
    <property type="project" value="InterPro"/>
</dbReference>
<accession>A0A391NVD6</accession>
<organism evidence="2 3">
    <name type="scientific">Kipferlia bialata</name>
    <dbReference type="NCBI Taxonomy" id="797122"/>
    <lineage>
        <taxon>Eukaryota</taxon>
        <taxon>Metamonada</taxon>
        <taxon>Carpediemonas-like organisms</taxon>
        <taxon>Kipferlia</taxon>
    </lineage>
</organism>
<dbReference type="Proteomes" id="UP000265618">
    <property type="component" value="Unassembled WGS sequence"/>
</dbReference>
<gene>
    <name evidence="2" type="ORF">KIPB_015998</name>
</gene>
<sequence>MTGLYPKVIEAQGLVLVCPVHNYNITAWMKAFID</sequence>
<dbReference type="SUPFAM" id="SSF52218">
    <property type="entry name" value="Flavoproteins"/>
    <property type="match status" value="1"/>
</dbReference>
<name>A0A391NVD6_9EUKA</name>
<reference evidence="2 3" key="1">
    <citation type="journal article" date="2018" name="PLoS ONE">
        <title>The draft genome of Kipferlia bialata reveals reductive genome evolution in fornicate parasites.</title>
        <authorList>
            <person name="Tanifuji G."/>
            <person name="Takabayashi S."/>
            <person name="Kume K."/>
            <person name="Takagi M."/>
            <person name="Nakayama T."/>
            <person name="Kamikawa R."/>
            <person name="Inagaki Y."/>
            <person name="Hashimoto T."/>
        </authorList>
    </citation>
    <scope>NUCLEOTIDE SEQUENCE [LARGE SCALE GENOMIC DNA]</scope>
    <source>
        <strain evidence="2">NY0173</strain>
    </source>
</reference>
<dbReference type="Pfam" id="PF03358">
    <property type="entry name" value="FMN_red"/>
    <property type="match status" value="1"/>
</dbReference>
<dbReference type="EMBL" id="BDIP01009397">
    <property type="protein sequence ID" value="GCA65007.1"/>
    <property type="molecule type" value="Genomic_DNA"/>
</dbReference>
<dbReference type="Gene3D" id="3.40.50.360">
    <property type="match status" value="1"/>
</dbReference>
<evidence type="ECO:0000259" key="1">
    <source>
        <dbReference type="Pfam" id="PF03358"/>
    </source>
</evidence>
<feature type="domain" description="NADPH-dependent FMN reductase-like" evidence="1">
    <location>
        <begin position="3"/>
        <end position="34"/>
    </location>
</feature>
<proteinExistence type="predicted"/>
<comment type="caution">
    <text evidence="2">The sequence shown here is derived from an EMBL/GenBank/DDBJ whole genome shotgun (WGS) entry which is preliminary data.</text>
</comment>
<evidence type="ECO:0000313" key="3">
    <source>
        <dbReference type="Proteomes" id="UP000265618"/>
    </source>
</evidence>
<dbReference type="AlphaFoldDB" id="A0A391NVD6"/>
<protein>
    <recommendedName>
        <fullName evidence="1">NADPH-dependent FMN reductase-like domain-containing protein</fullName>
    </recommendedName>
</protein>
<keyword evidence="3" id="KW-1185">Reference proteome</keyword>
<evidence type="ECO:0000313" key="2">
    <source>
        <dbReference type="EMBL" id="GCA65007.1"/>
    </source>
</evidence>
<dbReference type="InterPro" id="IPR029039">
    <property type="entry name" value="Flavoprotein-like_sf"/>
</dbReference>